<dbReference type="EMBL" id="DRMJ01000155">
    <property type="protein sequence ID" value="HHL42598.1"/>
    <property type="molecule type" value="Genomic_DNA"/>
</dbReference>
<proteinExistence type="predicted"/>
<accession>A0A7C5QVN2</accession>
<feature type="non-terminal residue" evidence="1">
    <location>
        <position position="1"/>
    </location>
</feature>
<reference evidence="1" key="1">
    <citation type="journal article" date="2020" name="mSystems">
        <title>Genome- and Community-Level Interaction Insights into Carbon Utilization and Element Cycling Functions of Hydrothermarchaeota in Hydrothermal Sediment.</title>
        <authorList>
            <person name="Zhou Z."/>
            <person name="Liu Y."/>
            <person name="Xu W."/>
            <person name="Pan J."/>
            <person name="Luo Z.H."/>
            <person name="Li M."/>
        </authorList>
    </citation>
    <scope>NUCLEOTIDE SEQUENCE [LARGE SCALE GENOMIC DNA]</scope>
    <source>
        <strain evidence="1">HyVt-485</strain>
    </source>
</reference>
<evidence type="ECO:0000313" key="1">
    <source>
        <dbReference type="EMBL" id="HHL42598.1"/>
    </source>
</evidence>
<dbReference type="GO" id="GO:0019867">
    <property type="term" value="C:outer membrane"/>
    <property type="evidence" value="ECO:0007669"/>
    <property type="project" value="InterPro"/>
</dbReference>
<dbReference type="Proteomes" id="UP000885830">
    <property type="component" value="Unassembled WGS sequence"/>
</dbReference>
<sequence length="291" mass="31662">NKWGGEWRTQLNFGDKVALGSEFYQPLGAHQRFFVEPSVFFRRNIEPFVDQLNRQRGKIKVSNYGGSLQGGMLLGRWGEIRTGATVSQARLGFSDKSLGFSNFSIEDSYTVLQMTIDRLDSLAIPTQGGFLIARYEKHGEFLGGKTKFDNFAFQAFKPFTKGRHTVALGTLVEGSTGRDAAILGTTDLGGFLNLSGFTEGELGGQTSALVIGTYYYRLNRQAALFDAPLFVGASLEAGNVYPAFKDITIEDSIIAGSVFAGMKSPIGPVFVSLGHNETGATSLYFSIGSFF</sequence>
<protein>
    <submittedName>
        <fullName evidence="1">Uncharacterized protein</fullName>
    </submittedName>
</protein>
<dbReference type="Gene3D" id="2.40.160.50">
    <property type="entry name" value="membrane protein fhac: a member of the omp85/tpsb transporter family"/>
    <property type="match status" value="1"/>
</dbReference>
<name>A0A7C5QVN2_9PROT</name>
<comment type="caution">
    <text evidence="1">The sequence shown here is derived from an EMBL/GenBank/DDBJ whole genome shotgun (WGS) entry which is preliminary data.</text>
</comment>
<gene>
    <name evidence="1" type="ORF">ENJ42_03175</name>
</gene>
<dbReference type="AlphaFoldDB" id="A0A7C5QVN2"/>
<organism evidence="1">
    <name type="scientific">Hellea balneolensis</name>
    <dbReference type="NCBI Taxonomy" id="287478"/>
    <lineage>
        <taxon>Bacteria</taxon>
        <taxon>Pseudomonadati</taxon>
        <taxon>Pseudomonadota</taxon>
        <taxon>Alphaproteobacteria</taxon>
        <taxon>Maricaulales</taxon>
        <taxon>Robiginitomaculaceae</taxon>
        <taxon>Hellea</taxon>
    </lineage>
</organism>